<dbReference type="OrthoDB" id="5293449at2"/>
<dbReference type="InterPro" id="IPR010994">
    <property type="entry name" value="RuvA_2-like"/>
</dbReference>
<dbReference type="Pfam" id="PF01330">
    <property type="entry name" value="RuvA_N"/>
    <property type="match status" value="1"/>
</dbReference>
<feature type="region of interest" description="Domain I" evidence="6">
    <location>
        <begin position="1"/>
        <end position="64"/>
    </location>
</feature>
<keyword evidence="3 6" id="KW-0238">DNA-binding</keyword>
<dbReference type="GO" id="GO:0006281">
    <property type="term" value="P:DNA repair"/>
    <property type="evidence" value="ECO:0007669"/>
    <property type="project" value="UniProtKB-UniRule"/>
</dbReference>
<accession>A0A4Q8D188</accession>
<evidence type="ECO:0000256" key="4">
    <source>
        <dbReference type="ARBA" id="ARBA00023172"/>
    </source>
</evidence>
<keyword evidence="2 6" id="KW-0227">DNA damage</keyword>
<evidence type="ECO:0000259" key="7">
    <source>
        <dbReference type="SMART" id="SM00278"/>
    </source>
</evidence>
<dbReference type="Gene3D" id="2.40.50.140">
    <property type="entry name" value="Nucleic acid-binding proteins"/>
    <property type="match status" value="1"/>
</dbReference>
<dbReference type="GO" id="GO:0006310">
    <property type="term" value="P:DNA recombination"/>
    <property type="evidence" value="ECO:0007669"/>
    <property type="project" value="UniProtKB-UniRule"/>
</dbReference>
<keyword evidence="8" id="KW-0067">ATP-binding</keyword>
<dbReference type="GO" id="GO:0009379">
    <property type="term" value="C:Holliday junction helicase complex"/>
    <property type="evidence" value="ECO:0007669"/>
    <property type="project" value="InterPro"/>
</dbReference>
<keyword evidence="8" id="KW-0347">Helicase</keyword>
<keyword evidence="9" id="KW-1185">Reference proteome</keyword>
<dbReference type="InterPro" id="IPR013849">
    <property type="entry name" value="DNA_helicase_Holl-junc_RuvA_I"/>
</dbReference>
<dbReference type="GO" id="GO:0048476">
    <property type="term" value="C:Holliday junction resolvase complex"/>
    <property type="evidence" value="ECO:0007669"/>
    <property type="project" value="UniProtKB-UniRule"/>
</dbReference>
<comment type="similarity">
    <text evidence="6">Belongs to the RuvA family.</text>
</comment>
<dbReference type="InterPro" id="IPR036267">
    <property type="entry name" value="RuvA_C_sf"/>
</dbReference>
<organism evidence="8 9">
    <name type="scientific">Spiribacter vilamensis</name>
    <dbReference type="NCBI Taxonomy" id="531306"/>
    <lineage>
        <taxon>Bacteria</taxon>
        <taxon>Pseudomonadati</taxon>
        <taxon>Pseudomonadota</taxon>
        <taxon>Gammaproteobacteria</taxon>
        <taxon>Chromatiales</taxon>
        <taxon>Ectothiorhodospiraceae</taxon>
        <taxon>Spiribacter</taxon>
    </lineage>
</organism>
<comment type="subcellular location">
    <subcellularLocation>
        <location evidence="6">Cytoplasm</location>
    </subcellularLocation>
</comment>
<dbReference type="Gene3D" id="1.10.150.20">
    <property type="entry name" value="5' to 3' exonuclease, C-terminal subdomain"/>
    <property type="match status" value="1"/>
</dbReference>
<dbReference type="GO" id="GO:0005737">
    <property type="term" value="C:cytoplasm"/>
    <property type="evidence" value="ECO:0007669"/>
    <property type="project" value="UniProtKB-SubCell"/>
</dbReference>
<comment type="domain">
    <text evidence="6">Has three domains with a flexible linker between the domains II and III and assumes an 'L' shape. Domain III is highly mobile and contacts RuvB.</text>
</comment>
<evidence type="ECO:0000256" key="2">
    <source>
        <dbReference type="ARBA" id="ARBA00022763"/>
    </source>
</evidence>
<evidence type="ECO:0000256" key="5">
    <source>
        <dbReference type="ARBA" id="ARBA00023204"/>
    </source>
</evidence>
<dbReference type="InterPro" id="IPR000085">
    <property type="entry name" value="RuvA"/>
</dbReference>
<comment type="caution">
    <text evidence="8">The sequence shown here is derived from an EMBL/GenBank/DDBJ whole genome shotgun (WGS) entry which is preliminary data.</text>
</comment>
<keyword evidence="4 6" id="KW-0233">DNA recombination</keyword>
<keyword evidence="8" id="KW-0547">Nucleotide-binding</keyword>
<reference evidence="8 9" key="1">
    <citation type="submission" date="2019-02" db="EMBL/GenBank/DDBJ databases">
        <title>Genomic Encyclopedia of Type Strains, Phase IV (KMG-IV): sequencing the most valuable type-strain genomes for metagenomic binning, comparative biology and taxonomic classification.</title>
        <authorList>
            <person name="Goeker M."/>
        </authorList>
    </citation>
    <scope>NUCLEOTIDE SEQUENCE [LARGE SCALE GENOMIC DNA]</scope>
    <source>
        <strain evidence="8 9">DSM 21056</strain>
    </source>
</reference>
<dbReference type="SUPFAM" id="SSF47781">
    <property type="entry name" value="RuvA domain 2-like"/>
    <property type="match status" value="1"/>
</dbReference>
<dbReference type="GO" id="GO:0005524">
    <property type="term" value="F:ATP binding"/>
    <property type="evidence" value="ECO:0007669"/>
    <property type="project" value="InterPro"/>
</dbReference>
<feature type="domain" description="Helix-hairpin-helix DNA-binding motif class 1" evidence="7">
    <location>
        <begin position="73"/>
        <end position="92"/>
    </location>
</feature>
<dbReference type="AlphaFoldDB" id="A0A4Q8D188"/>
<keyword evidence="5 6" id="KW-0234">DNA repair</keyword>
<dbReference type="RefSeq" id="WP_130503324.1">
    <property type="nucleotide sequence ID" value="NZ_SHLI01000001.1"/>
</dbReference>
<dbReference type="EMBL" id="SHLI01000001">
    <property type="protein sequence ID" value="RZU99064.1"/>
    <property type="molecule type" value="Genomic_DNA"/>
</dbReference>
<dbReference type="InterPro" id="IPR011114">
    <property type="entry name" value="RuvA_C"/>
</dbReference>
<dbReference type="Pfam" id="PF14520">
    <property type="entry name" value="HHH_5"/>
    <property type="match status" value="1"/>
</dbReference>
<proteinExistence type="inferred from homology"/>
<dbReference type="SMART" id="SM00278">
    <property type="entry name" value="HhH1"/>
    <property type="match status" value="2"/>
</dbReference>
<evidence type="ECO:0000256" key="6">
    <source>
        <dbReference type="HAMAP-Rule" id="MF_00031"/>
    </source>
</evidence>
<dbReference type="InterPro" id="IPR012340">
    <property type="entry name" value="NA-bd_OB-fold"/>
</dbReference>
<evidence type="ECO:0000256" key="3">
    <source>
        <dbReference type="ARBA" id="ARBA00023125"/>
    </source>
</evidence>
<evidence type="ECO:0000313" key="8">
    <source>
        <dbReference type="EMBL" id="RZU99064.1"/>
    </source>
</evidence>
<feature type="domain" description="Helix-hairpin-helix DNA-binding motif class 1" evidence="7">
    <location>
        <begin position="108"/>
        <end position="127"/>
    </location>
</feature>
<protein>
    <recommendedName>
        <fullName evidence="6">Holliday junction branch migration complex subunit RuvA</fullName>
    </recommendedName>
</protein>
<dbReference type="InterPro" id="IPR003583">
    <property type="entry name" value="Hlx-hairpin-Hlx_DNA-bd_motif"/>
</dbReference>
<comment type="subunit">
    <text evidence="6">Homotetramer. Forms an RuvA(8)-RuvB(12)-Holliday junction (HJ) complex. HJ DNA is sandwiched between 2 RuvA tetramers; dsDNA enters through RuvA and exits via RuvB. An RuvB hexamer assembles on each DNA strand where it exits the tetramer. Each RuvB hexamer is contacted by two RuvA subunits (via domain III) on 2 adjacent RuvB subunits; this complex drives branch migration. In the full resolvosome a probable DNA-RuvA(4)-RuvB(12)-RuvC(2) complex forms which resolves the HJ.</text>
</comment>
<feature type="region of interest" description="Domain III" evidence="6">
    <location>
        <begin position="154"/>
        <end position="201"/>
    </location>
</feature>
<dbReference type="Proteomes" id="UP000292298">
    <property type="component" value="Unassembled WGS sequence"/>
</dbReference>
<dbReference type="CDD" id="cd14332">
    <property type="entry name" value="UBA_RuvA_C"/>
    <property type="match status" value="1"/>
</dbReference>
<name>A0A4Q8D188_9GAMM</name>
<dbReference type="GO" id="GO:0009378">
    <property type="term" value="F:four-way junction helicase activity"/>
    <property type="evidence" value="ECO:0007669"/>
    <property type="project" value="InterPro"/>
</dbReference>
<evidence type="ECO:0000256" key="1">
    <source>
        <dbReference type="ARBA" id="ARBA00022490"/>
    </source>
</evidence>
<dbReference type="NCBIfam" id="TIGR00084">
    <property type="entry name" value="ruvA"/>
    <property type="match status" value="1"/>
</dbReference>
<dbReference type="SUPFAM" id="SSF46929">
    <property type="entry name" value="DNA helicase RuvA subunit, C-terminal domain"/>
    <property type="match status" value="1"/>
</dbReference>
<gene>
    <name evidence="6" type="primary">ruvA</name>
    <name evidence="8" type="ORF">EV698_1341</name>
</gene>
<dbReference type="GO" id="GO:0000400">
    <property type="term" value="F:four-way junction DNA binding"/>
    <property type="evidence" value="ECO:0007669"/>
    <property type="project" value="UniProtKB-UniRule"/>
</dbReference>
<sequence length="201" mass="21300">MIGRITGTLLEKQPPLIVVDVGGVGYEIEVPMSTLYALPTPGETVALRIHQGIRDEVAVLYGFFTEGERELFRALIRVNGVGPKMALAILSGISAEEFRRSVEQRDTATLTRLPGIGKKIAERLTLEMQDRLDGLASTPGALPGAAAGSVGGAVPDDPMAEASAALIALGYKPAEAQRLLQGLEGEDSEQLIRAALKKAVR</sequence>
<dbReference type="Pfam" id="PF07499">
    <property type="entry name" value="RuvA_C"/>
    <property type="match status" value="1"/>
</dbReference>
<dbReference type="Gene3D" id="1.10.8.10">
    <property type="entry name" value="DNA helicase RuvA subunit, C-terminal domain"/>
    <property type="match status" value="1"/>
</dbReference>
<evidence type="ECO:0000313" key="9">
    <source>
        <dbReference type="Proteomes" id="UP000292298"/>
    </source>
</evidence>
<keyword evidence="8" id="KW-0378">Hydrolase</keyword>
<dbReference type="SUPFAM" id="SSF50249">
    <property type="entry name" value="Nucleic acid-binding proteins"/>
    <property type="match status" value="1"/>
</dbReference>
<dbReference type="HAMAP" id="MF_00031">
    <property type="entry name" value="DNA_HJ_migration_RuvA"/>
    <property type="match status" value="1"/>
</dbReference>
<comment type="function">
    <text evidence="6">The RuvA-RuvB-RuvC complex processes Holliday junction (HJ) DNA during genetic recombination and DNA repair, while the RuvA-RuvB complex plays an important role in the rescue of blocked DNA replication forks via replication fork reversal (RFR). RuvA specifically binds to HJ cruciform DNA, conferring on it an open structure. The RuvB hexamer acts as an ATP-dependent pump, pulling dsDNA into and through the RuvAB complex. HJ branch migration allows RuvC to scan DNA until it finds its consensus sequence, where it cleaves and resolves the cruciform DNA.</text>
</comment>
<comment type="caution">
    <text evidence="6">Lacks conserved residue(s) required for the propagation of feature annotation.</text>
</comment>
<keyword evidence="1 6" id="KW-0963">Cytoplasm</keyword>